<keyword evidence="2" id="KW-0472">Membrane</keyword>
<feature type="compositionally biased region" description="Basic and acidic residues" evidence="1">
    <location>
        <begin position="143"/>
        <end position="200"/>
    </location>
</feature>
<reference evidence="4 5" key="1">
    <citation type="submission" date="2020-11" db="EMBL/GenBank/DDBJ databases">
        <authorList>
            <person name="Peeters C."/>
        </authorList>
    </citation>
    <scope>NUCLEOTIDE SEQUENCE [LARGE SCALE GENOMIC DNA]</scope>
    <source>
        <strain evidence="4 5">LMG 8286</strain>
    </source>
</reference>
<evidence type="ECO:0000313" key="4">
    <source>
        <dbReference type="EMBL" id="CAD7288579.1"/>
    </source>
</evidence>
<proteinExistence type="predicted"/>
<sequence length="282" mass="31062">MQINNELKDILLEKNDNNGTNVKKILLIIAAAVILFLAVIVVMKFINSDPEAKTSANAEIDSRLVLPPAPSQDQNLALNQPMATPPASKPQDVSERKNDEQLFEQVPIIPEEKSQDDFEDMVKKLKGKSETDTSKNDATQQKPEPKPIVKVVEEPKPEPAKKVEVKPEPKPEPKKEEVKKEEPKKVAKEQPKPEPKKEPAKTTTATTSGSKGAYVQVAAISKPTPDASLTNKIVAKGYSYTTVKAGNMTKVIVGPFSEDKIQNALSDIRKDIAYGAFIYRIK</sequence>
<feature type="region of interest" description="Disordered" evidence="1">
    <location>
        <begin position="126"/>
        <end position="211"/>
    </location>
</feature>
<feature type="region of interest" description="Disordered" evidence="1">
    <location>
        <begin position="66"/>
        <end position="99"/>
    </location>
</feature>
<evidence type="ECO:0000313" key="5">
    <source>
        <dbReference type="Proteomes" id="UP000789359"/>
    </source>
</evidence>
<dbReference type="InterPro" id="IPR052521">
    <property type="entry name" value="Cell_div_SPOR-domain"/>
</dbReference>
<feature type="compositionally biased region" description="Basic and acidic residues" evidence="1">
    <location>
        <begin position="126"/>
        <end position="135"/>
    </location>
</feature>
<dbReference type="PANTHER" id="PTHR38687">
    <property type="entry name" value="CELL DIVISION PROTEIN DEDD-RELATED"/>
    <property type="match status" value="1"/>
</dbReference>
<dbReference type="InterPro" id="IPR007730">
    <property type="entry name" value="SPOR-like_dom"/>
</dbReference>
<feature type="compositionally biased region" description="Polar residues" evidence="1">
    <location>
        <begin position="71"/>
        <end position="82"/>
    </location>
</feature>
<feature type="transmembrane region" description="Helical" evidence="2">
    <location>
        <begin position="25"/>
        <end position="46"/>
    </location>
</feature>
<dbReference type="EMBL" id="CAJHOE010000003">
    <property type="protein sequence ID" value="CAD7288579.1"/>
    <property type="molecule type" value="Genomic_DNA"/>
</dbReference>
<comment type="caution">
    <text evidence="4">The sequence shown here is derived from an EMBL/GenBank/DDBJ whole genome shotgun (WGS) entry which is preliminary data.</text>
</comment>
<dbReference type="InterPro" id="IPR036680">
    <property type="entry name" value="SPOR-like_sf"/>
</dbReference>
<dbReference type="RefSeq" id="WP_230057152.1">
    <property type="nucleotide sequence ID" value="NZ_CAJHOE010000003.1"/>
</dbReference>
<dbReference type="PANTHER" id="PTHR38687:SF1">
    <property type="entry name" value="CELL DIVISION PROTEIN DEDD"/>
    <property type="match status" value="1"/>
</dbReference>
<feature type="domain" description="SPOR" evidence="3">
    <location>
        <begin position="210"/>
        <end position="277"/>
    </location>
</feature>
<accession>A0ABM8Q6T2</accession>
<keyword evidence="2" id="KW-1133">Transmembrane helix</keyword>
<organism evidence="4 5">
    <name type="scientific">Campylobacter suis</name>
    <dbReference type="NCBI Taxonomy" id="2790657"/>
    <lineage>
        <taxon>Bacteria</taxon>
        <taxon>Pseudomonadati</taxon>
        <taxon>Campylobacterota</taxon>
        <taxon>Epsilonproteobacteria</taxon>
        <taxon>Campylobacterales</taxon>
        <taxon>Campylobacteraceae</taxon>
        <taxon>Campylobacter</taxon>
    </lineage>
</organism>
<evidence type="ECO:0000259" key="3">
    <source>
        <dbReference type="Pfam" id="PF05036"/>
    </source>
</evidence>
<evidence type="ECO:0000256" key="2">
    <source>
        <dbReference type="SAM" id="Phobius"/>
    </source>
</evidence>
<dbReference type="Proteomes" id="UP000789359">
    <property type="component" value="Unassembled WGS sequence"/>
</dbReference>
<dbReference type="SUPFAM" id="SSF110997">
    <property type="entry name" value="Sporulation related repeat"/>
    <property type="match status" value="1"/>
</dbReference>
<keyword evidence="2" id="KW-0812">Transmembrane</keyword>
<keyword evidence="5" id="KW-1185">Reference proteome</keyword>
<evidence type="ECO:0000256" key="1">
    <source>
        <dbReference type="SAM" id="MobiDB-lite"/>
    </source>
</evidence>
<dbReference type="Pfam" id="PF05036">
    <property type="entry name" value="SPOR"/>
    <property type="match status" value="1"/>
</dbReference>
<gene>
    <name evidence="4" type="ORF">LMG8286_01405</name>
</gene>
<protein>
    <recommendedName>
        <fullName evidence="3">SPOR domain-containing protein</fullName>
    </recommendedName>
</protein>
<name>A0ABM8Q6T2_9BACT</name>